<dbReference type="SMART" id="SM00155">
    <property type="entry name" value="PLDc"/>
    <property type="match status" value="2"/>
</dbReference>
<feature type="domain" description="PLD phosphodiesterase" evidence="1">
    <location>
        <begin position="288"/>
        <end position="314"/>
    </location>
</feature>
<evidence type="ECO:0000259" key="1">
    <source>
        <dbReference type="PROSITE" id="PS50035"/>
    </source>
</evidence>
<sequence>MDAPAPQPTFAVDGNRLTLLDTGPRRLDALLALIAGAAHSLRILYYIYADDTTGRRVNAALIAAAERGVDTALIVDGFGSETDDAFYAPLREAGVSVCRFAPRFGRRYLLRNHQKLALADAGQSGERIIIGGFNVEDDYFGTPAQEAWRDLGLLVEGPAAGRLAGYFDALHDWLRLPKGKVRPLNKALARWSEAHGDTRWLIGGPTRRLSPWARAVRDDLRRGKRIDIIAAYFTPSPTILRRLDKAGRRKAKVRVVTASKSDNNATIAAARFTYAGLLRKGVALYEYLPTKLHTKLYVIDDVVYVGSANFDMRSLFINMELMLRVHDAAFAAHVRTYIEGEIARSQPITRSWYKAHTGVLQRLRQFAAYLLIAVVDPSVSRGLNFGRDPLFRQPQQALAAIDVPGAHADEIAIDQILHHPAKRLFGHRQQQQQIADGDVGAAPDEIKRPVMRAPQAQFGQLFVRRAQKPRLGEHHQFHAAADRGVAQEQGRGMLRSVHIGRD</sequence>
<evidence type="ECO:0000313" key="2">
    <source>
        <dbReference type="EMBL" id="PAV69346.1"/>
    </source>
</evidence>
<protein>
    <recommendedName>
        <fullName evidence="1">PLD phosphodiesterase domain-containing protein</fullName>
    </recommendedName>
</protein>
<accession>A0A2A2K5R1</accession>
<comment type="caution">
    <text evidence="2">The sequence shown here is derived from an EMBL/GenBank/DDBJ whole genome shotgun (WGS) entry which is preliminary data.</text>
</comment>
<dbReference type="InterPro" id="IPR001736">
    <property type="entry name" value="PLipase_D/transphosphatidylase"/>
</dbReference>
<name>A0A2A2K5R1_9BILA</name>
<dbReference type="PANTHER" id="PTHR21248">
    <property type="entry name" value="CARDIOLIPIN SYNTHASE"/>
    <property type="match status" value="1"/>
</dbReference>
<dbReference type="GO" id="GO:0030572">
    <property type="term" value="F:phosphatidyltransferase activity"/>
    <property type="evidence" value="ECO:0007669"/>
    <property type="project" value="UniProtKB-ARBA"/>
</dbReference>
<dbReference type="OrthoDB" id="14911at2759"/>
<reference evidence="2 3" key="1">
    <citation type="journal article" date="2017" name="Curr. Biol.">
        <title>Genome architecture and evolution of a unichromosomal asexual nematode.</title>
        <authorList>
            <person name="Fradin H."/>
            <person name="Zegar C."/>
            <person name="Gutwein M."/>
            <person name="Lucas J."/>
            <person name="Kovtun M."/>
            <person name="Corcoran D."/>
            <person name="Baugh L.R."/>
            <person name="Kiontke K."/>
            <person name="Gunsalus K."/>
            <person name="Fitch D.H."/>
            <person name="Piano F."/>
        </authorList>
    </citation>
    <scope>NUCLEOTIDE SEQUENCE [LARGE SCALE GENOMIC DNA]</scope>
    <source>
        <strain evidence="2">PF1309</strain>
    </source>
</reference>
<dbReference type="EMBL" id="LIAE01009543">
    <property type="protein sequence ID" value="PAV69346.1"/>
    <property type="molecule type" value="Genomic_DNA"/>
</dbReference>
<dbReference type="PROSITE" id="PS50035">
    <property type="entry name" value="PLD"/>
    <property type="match status" value="2"/>
</dbReference>
<dbReference type="PANTHER" id="PTHR21248:SF12">
    <property type="entry name" value="CARDIOLIPIN SYNTHASE C"/>
    <property type="match status" value="1"/>
</dbReference>
<dbReference type="SUPFAM" id="SSF56024">
    <property type="entry name" value="Phospholipase D/nuclease"/>
    <property type="match status" value="2"/>
</dbReference>
<dbReference type="InterPro" id="IPR025202">
    <property type="entry name" value="PLD-like_dom"/>
</dbReference>
<dbReference type="GO" id="GO:0032049">
    <property type="term" value="P:cardiolipin biosynthetic process"/>
    <property type="evidence" value="ECO:0007669"/>
    <property type="project" value="UniProtKB-ARBA"/>
</dbReference>
<proteinExistence type="predicted"/>
<feature type="domain" description="PLD phosphodiesterase" evidence="1">
    <location>
        <begin position="108"/>
        <end position="139"/>
    </location>
</feature>
<dbReference type="Pfam" id="PF13091">
    <property type="entry name" value="PLDc_2"/>
    <property type="match status" value="2"/>
</dbReference>
<dbReference type="STRING" id="2018661.A0A2A2K5R1"/>
<dbReference type="CDD" id="cd09110">
    <property type="entry name" value="PLDc_CLS_1"/>
    <property type="match status" value="1"/>
</dbReference>
<dbReference type="AlphaFoldDB" id="A0A2A2K5R1"/>
<dbReference type="Gene3D" id="3.30.870.10">
    <property type="entry name" value="Endonuclease Chain A"/>
    <property type="match status" value="2"/>
</dbReference>
<gene>
    <name evidence="2" type="ORF">WR25_20166</name>
</gene>
<evidence type="ECO:0000313" key="3">
    <source>
        <dbReference type="Proteomes" id="UP000218231"/>
    </source>
</evidence>
<keyword evidence="3" id="KW-1185">Reference proteome</keyword>
<dbReference type="Proteomes" id="UP000218231">
    <property type="component" value="Unassembled WGS sequence"/>
</dbReference>
<organism evidence="2 3">
    <name type="scientific">Diploscapter pachys</name>
    <dbReference type="NCBI Taxonomy" id="2018661"/>
    <lineage>
        <taxon>Eukaryota</taxon>
        <taxon>Metazoa</taxon>
        <taxon>Ecdysozoa</taxon>
        <taxon>Nematoda</taxon>
        <taxon>Chromadorea</taxon>
        <taxon>Rhabditida</taxon>
        <taxon>Rhabditina</taxon>
        <taxon>Rhabditomorpha</taxon>
        <taxon>Rhabditoidea</taxon>
        <taxon>Rhabditidae</taxon>
        <taxon>Diploscapter</taxon>
    </lineage>
</organism>